<dbReference type="Gene3D" id="3.40.190.290">
    <property type="match status" value="1"/>
</dbReference>
<evidence type="ECO:0000256" key="3">
    <source>
        <dbReference type="ARBA" id="ARBA00023125"/>
    </source>
</evidence>
<keyword evidence="7" id="KW-1185">Reference proteome</keyword>
<dbReference type="PANTHER" id="PTHR30126">
    <property type="entry name" value="HTH-TYPE TRANSCRIPTIONAL REGULATOR"/>
    <property type="match status" value="1"/>
</dbReference>
<evidence type="ECO:0000256" key="2">
    <source>
        <dbReference type="ARBA" id="ARBA00023015"/>
    </source>
</evidence>
<dbReference type="CDD" id="cd05466">
    <property type="entry name" value="PBP2_LTTR_substrate"/>
    <property type="match status" value="1"/>
</dbReference>
<feature type="domain" description="HTH lysR-type" evidence="5">
    <location>
        <begin position="1"/>
        <end position="57"/>
    </location>
</feature>
<dbReference type="InterPro" id="IPR036390">
    <property type="entry name" value="WH_DNA-bd_sf"/>
</dbReference>
<keyword evidence="4" id="KW-0804">Transcription</keyword>
<dbReference type="PROSITE" id="PS50931">
    <property type="entry name" value="HTH_LYSR"/>
    <property type="match status" value="1"/>
</dbReference>
<evidence type="ECO:0000313" key="7">
    <source>
        <dbReference type="Proteomes" id="UP001596990"/>
    </source>
</evidence>
<evidence type="ECO:0000313" key="6">
    <source>
        <dbReference type="EMBL" id="MFD1019702.1"/>
    </source>
</evidence>
<evidence type="ECO:0000256" key="4">
    <source>
        <dbReference type="ARBA" id="ARBA00023163"/>
    </source>
</evidence>
<dbReference type="InterPro" id="IPR000847">
    <property type="entry name" value="LysR_HTH_N"/>
</dbReference>
<dbReference type="Pfam" id="PF00126">
    <property type="entry name" value="HTH_1"/>
    <property type="match status" value="1"/>
</dbReference>
<dbReference type="PANTHER" id="PTHR30126:SF39">
    <property type="entry name" value="HTH-TYPE TRANSCRIPTIONAL REGULATOR CYSL"/>
    <property type="match status" value="1"/>
</dbReference>
<name>A0ABW3L0V1_9BACI</name>
<sequence>MFELLKTFVAVVENGSLSKAAEQLHANQPNLSVRIQRLEENLGVKLFDREGKRLVLNPVGRRMYKQTKSLLNMYDNMQEEIKLFERPDAGHIRIGGGFQLLSTTLPPFLTAFSDSFPNITYEINEIGPSYETYQLVDQYKIDYGIVDTKHPYENIQTEPLGIQSQINLVVPKHHRVAEEEKLSVEDLNDLSFITFKKGTKIMNEMEERFEEAGVTLPVRMESGHIEMIIKMVEMGMGAAFLPLITGSHILLDKEVQVMNVEGLDFPAKPIDLIYRKNRYYPASLLTFKEQLIQYFQK</sequence>
<dbReference type="Gene3D" id="1.10.10.10">
    <property type="entry name" value="Winged helix-like DNA-binding domain superfamily/Winged helix DNA-binding domain"/>
    <property type="match status" value="1"/>
</dbReference>
<protein>
    <submittedName>
        <fullName evidence="6">LysR family transcriptional regulator</fullName>
    </submittedName>
</protein>
<keyword evidence="2" id="KW-0805">Transcription regulation</keyword>
<evidence type="ECO:0000259" key="5">
    <source>
        <dbReference type="PROSITE" id="PS50931"/>
    </source>
</evidence>
<proteinExistence type="inferred from homology"/>
<comment type="similarity">
    <text evidence="1">Belongs to the LysR transcriptional regulatory family.</text>
</comment>
<evidence type="ECO:0000256" key="1">
    <source>
        <dbReference type="ARBA" id="ARBA00009437"/>
    </source>
</evidence>
<dbReference type="Proteomes" id="UP001596990">
    <property type="component" value="Unassembled WGS sequence"/>
</dbReference>
<dbReference type="SUPFAM" id="SSF53850">
    <property type="entry name" value="Periplasmic binding protein-like II"/>
    <property type="match status" value="1"/>
</dbReference>
<keyword evidence="3" id="KW-0238">DNA-binding</keyword>
<accession>A0ABW3L0V1</accession>
<dbReference type="EMBL" id="JBHTKL010000005">
    <property type="protein sequence ID" value="MFD1019702.1"/>
    <property type="molecule type" value="Genomic_DNA"/>
</dbReference>
<dbReference type="SUPFAM" id="SSF46785">
    <property type="entry name" value="Winged helix' DNA-binding domain"/>
    <property type="match status" value="1"/>
</dbReference>
<gene>
    <name evidence="6" type="ORF">ACFQ2J_11015</name>
</gene>
<dbReference type="InterPro" id="IPR005119">
    <property type="entry name" value="LysR_subst-bd"/>
</dbReference>
<comment type="caution">
    <text evidence="6">The sequence shown here is derived from an EMBL/GenBank/DDBJ whole genome shotgun (WGS) entry which is preliminary data.</text>
</comment>
<dbReference type="RefSeq" id="WP_386060023.1">
    <property type="nucleotide sequence ID" value="NZ_JBHTKL010000005.1"/>
</dbReference>
<organism evidence="6 7">
    <name type="scientific">Thalassobacillus hwangdonensis</name>
    <dbReference type="NCBI Taxonomy" id="546108"/>
    <lineage>
        <taxon>Bacteria</taxon>
        <taxon>Bacillati</taxon>
        <taxon>Bacillota</taxon>
        <taxon>Bacilli</taxon>
        <taxon>Bacillales</taxon>
        <taxon>Bacillaceae</taxon>
        <taxon>Thalassobacillus</taxon>
    </lineage>
</organism>
<dbReference type="PRINTS" id="PR00039">
    <property type="entry name" value="HTHLYSR"/>
</dbReference>
<reference evidence="7" key="1">
    <citation type="journal article" date="2019" name="Int. J. Syst. Evol. Microbiol.">
        <title>The Global Catalogue of Microorganisms (GCM) 10K type strain sequencing project: providing services to taxonomists for standard genome sequencing and annotation.</title>
        <authorList>
            <consortium name="The Broad Institute Genomics Platform"/>
            <consortium name="The Broad Institute Genome Sequencing Center for Infectious Disease"/>
            <person name="Wu L."/>
            <person name="Ma J."/>
        </authorList>
    </citation>
    <scope>NUCLEOTIDE SEQUENCE [LARGE SCALE GENOMIC DNA]</scope>
    <source>
        <strain evidence="7">CCUG 56607</strain>
    </source>
</reference>
<dbReference type="Pfam" id="PF03466">
    <property type="entry name" value="LysR_substrate"/>
    <property type="match status" value="1"/>
</dbReference>
<dbReference type="InterPro" id="IPR036388">
    <property type="entry name" value="WH-like_DNA-bd_sf"/>
</dbReference>